<protein>
    <submittedName>
        <fullName evidence="1">Uncharacterized protein</fullName>
    </submittedName>
</protein>
<reference evidence="1 2" key="1">
    <citation type="submission" date="2018-08" db="EMBL/GenBank/DDBJ databases">
        <title>Bacillus jemisoniae sp. nov., Bacillus chryseoplanitiae sp. nov., Bacillus resnikiae sp. nov., and Bacillus frankliniae sp. nov., isolated from Viking spacecraft and associated surfaces.</title>
        <authorList>
            <person name="Seuylemezian A."/>
            <person name="Vaishampayan P."/>
        </authorList>
    </citation>
    <scope>NUCLEOTIDE SEQUENCE [LARGE SCALE GENOMIC DNA]</scope>
    <source>
        <strain evidence="1 2">MA001</strain>
    </source>
</reference>
<sequence>MTKPIGFDQKVLLHHLDFTANEARRLERKEMYDVLENFLRTDIQGAKSRKNAITMLMKIWYLVGENHSSIREKALEMFPLLKQEERILLHWCMTILAYPFFYDLVREMGLHLRMQDMVPSQVLGRKMKSLYGERRRVEVATSAVLTSIKSWGITELYKNRSYSLSEKIEVHSPELKQLIAEVLLACNDAHILPLELMNNNALFFPFDYHIKARDLIEDKFELVKSIDMTMVELKR</sequence>
<gene>
    <name evidence="1" type="ORF">D1953_00160</name>
</gene>
<dbReference type="AlphaFoldDB" id="A0A398BH35"/>
<keyword evidence="2" id="KW-1185">Reference proteome</keyword>
<dbReference type="Proteomes" id="UP000266016">
    <property type="component" value="Unassembled WGS sequence"/>
</dbReference>
<name>A0A398BH35_9BACI</name>
<evidence type="ECO:0000313" key="2">
    <source>
        <dbReference type="Proteomes" id="UP000266016"/>
    </source>
</evidence>
<dbReference type="EMBL" id="QWVS01000002">
    <property type="protein sequence ID" value="RID89027.1"/>
    <property type="molecule type" value="Genomic_DNA"/>
</dbReference>
<accession>A0A398BH35</accession>
<proteinExistence type="predicted"/>
<comment type="caution">
    <text evidence="1">The sequence shown here is derived from an EMBL/GenBank/DDBJ whole genome shotgun (WGS) entry which is preliminary data.</text>
</comment>
<evidence type="ECO:0000313" key="1">
    <source>
        <dbReference type="EMBL" id="RID89027.1"/>
    </source>
</evidence>
<organism evidence="1 2">
    <name type="scientific">Peribacillus asahii</name>
    <dbReference type="NCBI Taxonomy" id="228899"/>
    <lineage>
        <taxon>Bacteria</taxon>
        <taxon>Bacillati</taxon>
        <taxon>Bacillota</taxon>
        <taxon>Bacilli</taxon>
        <taxon>Bacillales</taxon>
        <taxon>Bacillaceae</taxon>
        <taxon>Peribacillus</taxon>
    </lineage>
</organism>
<dbReference type="RefSeq" id="WP_119115137.1">
    <property type="nucleotide sequence ID" value="NZ_QWVS01000002.1"/>
</dbReference>